<dbReference type="GO" id="GO:0005737">
    <property type="term" value="C:cytoplasm"/>
    <property type="evidence" value="ECO:0007669"/>
    <property type="project" value="TreeGrafter"/>
</dbReference>
<dbReference type="InterPro" id="IPR010569">
    <property type="entry name" value="Myotubularin-like_Pase_dom"/>
</dbReference>
<dbReference type="InterPro" id="IPR001194">
    <property type="entry name" value="cDENN_dom"/>
</dbReference>
<evidence type="ECO:0000259" key="3">
    <source>
        <dbReference type="PROSITE" id="PS50003"/>
    </source>
</evidence>
<dbReference type="Gene3D" id="3.40.50.11500">
    <property type="match status" value="1"/>
</dbReference>
<gene>
    <name evidence="6" type="ORF">MSPICULIGERA_LOCUS21225</name>
</gene>
<feature type="region of interest" description="Disordered" evidence="2">
    <location>
        <begin position="1151"/>
        <end position="1171"/>
    </location>
</feature>
<evidence type="ECO:0000256" key="1">
    <source>
        <dbReference type="ARBA" id="ARBA00007471"/>
    </source>
</evidence>
<dbReference type="PANTHER" id="PTHR10807">
    <property type="entry name" value="MYOTUBULARIN-RELATED"/>
    <property type="match status" value="1"/>
</dbReference>
<dbReference type="InterPro" id="IPR037516">
    <property type="entry name" value="Tripartite_DENN"/>
</dbReference>
<name>A0AA36D8L1_9BILA</name>
<dbReference type="Gene3D" id="2.30.29.30">
    <property type="entry name" value="Pleckstrin-homology domain (PH domain)/Phosphotyrosine-binding domain (PTB)"/>
    <property type="match status" value="1"/>
</dbReference>
<dbReference type="InterPro" id="IPR022096">
    <property type="entry name" value="SBF1/SBF2"/>
</dbReference>
<evidence type="ECO:0000313" key="6">
    <source>
        <dbReference type="EMBL" id="CAJ0583118.1"/>
    </source>
</evidence>
<dbReference type="Pfam" id="PF06602">
    <property type="entry name" value="Myotub-related"/>
    <property type="match status" value="1"/>
</dbReference>
<dbReference type="InterPro" id="IPR011993">
    <property type="entry name" value="PH-like_dom_sf"/>
</dbReference>
<keyword evidence="7" id="KW-1185">Reference proteome</keyword>
<protein>
    <recommendedName>
        <fullName evidence="8">Myotubularin-related protein 13</fullName>
    </recommendedName>
</protein>
<dbReference type="SMART" id="SM00800">
    <property type="entry name" value="uDENN"/>
    <property type="match status" value="1"/>
</dbReference>
<dbReference type="InterPro" id="IPR029021">
    <property type="entry name" value="Prot-tyrosine_phosphatase-like"/>
</dbReference>
<dbReference type="PROSITE" id="PS50003">
    <property type="entry name" value="PH_DOMAIN"/>
    <property type="match status" value="1"/>
</dbReference>
<evidence type="ECO:0000259" key="5">
    <source>
        <dbReference type="PROSITE" id="PS51339"/>
    </source>
</evidence>
<dbReference type="Proteomes" id="UP001177023">
    <property type="component" value="Unassembled WGS sequence"/>
</dbReference>
<dbReference type="EMBL" id="CATQJA010002665">
    <property type="protein sequence ID" value="CAJ0583118.1"/>
    <property type="molecule type" value="Genomic_DNA"/>
</dbReference>
<evidence type="ECO:0000259" key="4">
    <source>
        <dbReference type="PROSITE" id="PS50211"/>
    </source>
</evidence>
<dbReference type="InterPro" id="IPR005113">
    <property type="entry name" value="uDENN_dom"/>
</dbReference>
<sequence length="1640" mass="186615">MCRFADYFAIIKFPKEPDGDSPVPEVELKFPQQDWEDVPMPDLFLKFAMLPQEMAKKKIVSPRFYTVIFTAESGMQTFGSFLEILLNRIYERIKLGAAGQAEKLISALIAPCPKCPEIADLETAIADCMKSNVPISGETVYSLVSQLGNIHNLIVLVRAVITSTPFFFLSDSPERLCEAINAVLFLIFPFKYRFPIISMLAKDQRHYLDELGLYIIGVVRGHGASIDEETIRGIKFDLDYGEIFIPPHIKLPPVPEPFNQRLFKTLEISIYPERFASYTPNGTNSFKDKLVRASIMQFFARLVHCYQYGTRIIRINDVYEQAYNTAAFIGLRRYNTKTQQFFEDFFYQELFSEFVFSRDLLWRQKDVFDTALEGISDNVVADESEVIEEEMKAITRIAEILAENEKEISTMSASRPPSVSSDDVFGLSHLNGALINRLIAANMEKEETVDAAIKEEIAMPPYPIKKVEWETHEEVQLVFNLVDSIFENKIAQARRILTTDQHPLNSLSSRLALCVRMKTALQSSRGILSADQFELIRDLLNYALEQEGKEDRYGIAYSIMEFATVICKELGTQVFQFMYTAIQAHPVWANRDFWRFAFYTDVQKRLYDIYVAPGLNAIDKDQNPFDLWDTDKGVAVLKFVSELQKKKEAGGSETEANVNWSDMEENIIYGLAKHYTNLILCLRVPLDPEASPFYDEDDTRREEPASWIWKIIDSIRASTKIDHFMTDLKKEITMWGEGHREQLDQVHATSMYMLPPKPALPPMPPMYSKEVLKSDIYRAFLVARDEETPELPAEGAFFITNYRVIFVGAPRDPLLTDTPLQLDLPLMSLAKVKTIPEKELKGWQNRGLPAKMAEDAIVIYSTIFKGGIFSFDEEYSHENMENLKDRLVALRWQQPYPESLYPYSTTKSTTLTLQTKKYQTLRQMKKTIGKFPISKMRTLGLLPQHAPGKSYSTLPPNLNLSITAPNGPLDEEYDRLNFDHIEAATKISTINHCFRLAESYPRSLVLPKTVDDDVLGEVAKGFRSSRLPVVTWTNGNDAFLLRGASFSANVLKKIKMQAKAINRGKQLGEIGADEKLRLETREASGSNVTILRSSAEYQAAYFVRLAAIANRGLDRLDTSMFSGLLSDASAINSNATTPSLARKYNADSISIPASTSSKENESGQFQQHERRPSASILRVPFTRQHTLSMLKKNQLFILGEPGQEKSLKWGENIQFIPITYPSSKRLKSVFKKLLKTYLAPELGLVEDGSGFAAKTAWLHEVSAFLALAIEIYSLVDLANVSVAFCLEEGRDATSVISSLAQLILDPYYRTLEGFKALIEKEWIQFGHRFSHRANHTPDSQSNGVAPYFLIFLECCHQIHRQAPKSCQFNNFYLKFLAYHSQAAYYRNFLLDSEADRAKIQIVDPDDEANIWTAIENSDQSLFSNPLYKESAELPMLSWLPNNLTIWSFFTEKFLSDRHPYDPEFQEHGTNGTNSDTVISEQSKVDSEENPRHRADYLLENSRLLLACAHQKHQSSMSRNPSMDSLDQTDKTDSNCGKSIYGDNPDIVYAGYLQKKGARMKLWSPRYFVVYKSLKALRYHEEANMISEGTYFDLRGVDVQLRRVADKSVITLNTEKKNMQLLAPTADEAALFIQKLKELVA</sequence>
<dbReference type="InterPro" id="IPR043153">
    <property type="entry name" value="DENN_C"/>
</dbReference>
<dbReference type="SUPFAM" id="SSF52799">
    <property type="entry name" value="(Phosphotyrosine protein) phosphatases II"/>
    <property type="match status" value="1"/>
</dbReference>
<dbReference type="InterPro" id="IPR001849">
    <property type="entry name" value="PH_domain"/>
</dbReference>
<dbReference type="Pfam" id="PF02141">
    <property type="entry name" value="DENN"/>
    <property type="match status" value="1"/>
</dbReference>
<comment type="caution">
    <text evidence="6">The sequence shown here is derived from an EMBL/GenBank/DDBJ whole genome shotgun (WGS) entry which is preliminary data.</text>
</comment>
<feature type="domain" description="UDENN" evidence="4">
    <location>
        <begin position="6"/>
        <end position="366"/>
    </location>
</feature>
<comment type="similarity">
    <text evidence="1">Belongs to the protein-tyrosine phosphatase family. Non-receptor class myotubularin subfamily.</text>
</comment>
<evidence type="ECO:0000313" key="7">
    <source>
        <dbReference type="Proteomes" id="UP001177023"/>
    </source>
</evidence>
<feature type="domain" description="Myotubularin phosphatase" evidence="5">
    <location>
        <begin position="963"/>
        <end position="1450"/>
    </location>
</feature>
<feature type="domain" description="PH" evidence="3">
    <location>
        <begin position="1545"/>
        <end position="1640"/>
    </location>
</feature>
<feature type="compositionally biased region" description="Polar residues" evidence="2">
    <location>
        <begin position="1151"/>
        <end position="1166"/>
    </location>
</feature>
<dbReference type="PROSITE" id="PS50211">
    <property type="entry name" value="DENN"/>
    <property type="match status" value="1"/>
</dbReference>
<evidence type="ECO:0000256" key="2">
    <source>
        <dbReference type="SAM" id="MobiDB-lite"/>
    </source>
</evidence>
<dbReference type="InterPro" id="IPR030564">
    <property type="entry name" value="Myotubularin"/>
</dbReference>
<proteinExistence type="inferred from homology"/>
<dbReference type="SMART" id="SM00799">
    <property type="entry name" value="DENN"/>
    <property type="match status" value="1"/>
</dbReference>
<dbReference type="SUPFAM" id="SSF50729">
    <property type="entry name" value="PH domain-like"/>
    <property type="match status" value="1"/>
</dbReference>
<accession>A0AA36D8L1</accession>
<feature type="non-terminal residue" evidence="6">
    <location>
        <position position="1640"/>
    </location>
</feature>
<dbReference type="GO" id="GO:0005085">
    <property type="term" value="F:guanyl-nucleotide exchange factor activity"/>
    <property type="evidence" value="ECO:0007669"/>
    <property type="project" value="TreeGrafter"/>
</dbReference>
<evidence type="ECO:0008006" key="8">
    <source>
        <dbReference type="Google" id="ProtNLM"/>
    </source>
</evidence>
<feature type="compositionally biased region" description="Polar residues" evidence="2">
    <location>
        <begin position="1513"/>
        <end position="1525"/>
    </location>
</feature>
<dbReference type="PANTHER" id="PTHR10807:SF109">
    <property type="entry name" value="SET DOMAIN BINDING FACTOR, ISOFORM A"/>
    <property type="match status" value="1"/>
</dbReference>
<organism evidence="6 7">
    <name type="scientific">Mesorhabditis spiculigera</name>
    <dbReference type="NCBI Taxonomy" id="96644"/>
    <lineage>
        <taxon>Eukaryota</taxon>
        <taxon>Metazoa</taxon>
        <taxon>Ecdysozoa</taxon>
        <taxon>Nematoda</taxon>
        <taxon>Chromadorea</taxon>
        <taxon>Rhabditida</taxon>
        <taxon>Rhabditina</taxon>
        <taxon>Rhabditomorpha</taxon>
        <taxon>Rhabditoidea</taxon>
        <taxon>Rhabditidae</taxon>
        <taxon>Mesorhabditinae</taxon>
        <taxon>Mesorhabditis</taxon>
    </lineage>
</organism>
<dbReference type="GO" id="GO:0016020">
    <property type="term" value="C:membrane"/>
    <property type="evidence" value="ECO:0007669"/>
    <property type="project" value="TreeGrafter"/>
</dbReference>
<dbReference type="PROSITE" id="PS51339">
    <property type="entry name" value="PPASE_MYOTUBULARIN"/>
    <property type="match status" value="1"/>
</dbReference>
<reference evidence="6" key="1">
    <citation type="submission" date="2023-06" db="EMBL/GenBank/DDBJ databases">
        <authorList>
            <person name="Delattre M."/>
        </authorList>
    </citation>
    <scope>NUCLEOTIDE SEQUENCE</scope>
    <source>
        <strain evidence="6">AF72</strain>
    </source>
</reference>
<dbReference type="Pfam" id="PF12335">
    <property type="entry name" value="SBF2"/>
    <property type="match status" value="1"/>
</dbReference>
<feature type="region of interest" description="Disordered" evidence="2">
    <location>
        <begin position="1513"/>
        <end position="1536"/>
    </location>
</feature>